<dbReference type="AlphaFoldDB" id="A0A6B3NFG5"/>
<accession>A0A6B3NFG5</accession>
<keyword evidence="1" id="KW-0472">Membrane</keyword>
<feature type="transmembrane region" description="Helical" evidence="1">
    <location>
        <begin position="126"/>
        <end position="147"/>
    </location>
</feature>
<feature type="non-terminal residue" evidence="2">
    <location>
        <position position="1"/>
    </location>
</feature>
<feature type="transmembrane region" description="Helical" evidence="1">
    <location>
        <begin position="68"/>
        <end position="86"/>
    </location>
</feature>
<proteinExistence type="predicted"/>
<dbReference type="PANTHER" id="PTHR20992">
    <property type="entry name" value="AT15442P-RELATED"/>
    <property type="match status" value="1"/>
</dbReference>
<evidence type="ECO:0000256" key="1">
    <source>
        <dbReference type="SAM" id="Phobius"/>
    </source>
</evidence>
<feature type="transmembrane region" description="Helical" evidence="1">
    <location>
        <begin position="24"/>
        <end position="48"/>
    </location>
</feature>
<comment type="caution">
    <text evidence="2">The sequence shown here is derived from an EMBL/GenBank/DDBJ whole genome shotgun (WGS) entry which is preliminary data.</text>
</comment>
<keyword evidence="1" id="KW-0812">Transmembrane</keyword>
<dbReference type="InterPro" id="IPR005240">
    <property type="entry name" value="DUF389"/>
</dbReference>
<dbReference type="Pfam" id="PF04087">
    <property type="entry name" value="DUF389"/>
    <property type="match status" value="1"/>
</dbReference>
<organism evidence="2">
    <name type="scientific">Symploca sp. SIO1C4</name>
    <dbReference type="NCBI Taxonomy" id="2607765"/>
    <lineage>
        <taxon>Bacteria</taxon>
        <taxon>Bacillati</taxon>
        <taxon>Cyanobacteriota</taxon>
        <taxon>Cyanophyceae</taxon>
        <taxon>Coleofasciculales</taxon>
        <taxon>Coleofasciculaceae</taxon>
        <taxon>Symploca</taxon>
    </lineage>
</organism>
<evidence type="ECO:0000313" key="2">
    <source>
        <dbReference type="EMBL" id="NER32046.1"/>
    </source>
</evidence>
<gene>
    <name evidence="2" type="ORF">F6J89_31690</name>
</gene>
<feature type="transmembrane region" description="Helical" evidence="1">
    <location>
        <begin position="93"/>
        <end position="114"/>
    </location>
</feature>
<sequence length="269" mass="29069">SMIIAPLMMPLRGFSFATLEGDSVLLRSSFLSIAVGTLMGVACSWLVGTVIGLPEFREQVLARTQPNLIDLLIAVVAGGISGYSKIRPSIGDAIPGTAIAVALMPPLCVVGLTLSQGEWDLSWGAFLLYMTNLIGINLACLLVYVLSGYARSNELGRSLSWVVSLVLIVLLAVPLGLSFWQLIQQAQVDNSVRKILVNRALVDRQDIEFIASEGIDWNNRPPSVKIIVRAAETITPEEVSLVEGLIESELGRPFKLVVDVTPSQRVESQ</sequence>
<keyword evidence="1" id="KW-1133">Transmembrane helix</keyword>
<dbReference type="PANTHER" id="PTHR20992:SF9">
    <property type="entry name" value="AT15442P-RELATED"/>
    <property type="match status" value="1"/>
</dbReference>
<reference evidence="2" key="1">
    <citation type="submission" date="2019-11" db="EMBL/GenBank/DDBJ databases">
        <title>Genomic insights into an expanded diversity of filamentous marine cyanobacteria reveals the extraordinary biosynthetic potential of Moorea and Okeania.</title>
        <authorList>
            <person name="Ferreira Leao T."/>
            <person name="Wang M."/>
            <person name="Moss N."/>
            <person name="Da Silva R."/>
            <person name="Sanders J."/>
            <person name="Nurk S."/>
            <person name="Gurevich A."/>
            <person name="Humphrey G."/>
            <person name="Reher R."/>
            <person name="Zhu Q."/>
            <person name="Belda-Ferre P."/>
            <person name="Glukhov E."/>
            <person name="Rex R."/>
            <person name="Dorrestein P.C."/>
            <person name="Knight R."/>
            <person name="Pevzner P."/>
            <person name="Gerwick W.H."/>
            <person name="Gerwick L."/>
        </authorList>
    </citation>
    <scope>NUCLEOTIDE SEQUENCE</scope>
    <source>
        <strain evidence="2">SIO1C4</strain>
    </source>
</reference>
<dbReference type="EMBL" id="JAAHFQ010001040">
    <property type="protein sequence ID" value="NER32046.1"/>
    <property type="molecule type" value="Genomic_DNA"/>
</dbReference>
<feature type="transmembrane region" description="Helical" evidence="1">
    <location>
        <begin position="159"/>
        <end position="183"/>
    </location>
</feature>
<name>A0A6B3NFG5_9CYAN</name>
<protein>
    <submittedName>
        <fullName evidence="2">DUF389 domain-containing protein</fullName>
    </submittedName>
</protein>